<gene>
    <name evidence="2" type="ORF">CCMP2556_LOCUS25392</name>
</gene>
<name>A0ABP0MHN3_9DINO</name>
<sequence>MLLYSYIVTYMLNCQLPVIRVGLFWTPALGDVLTPLKLSRFCKDRKLCPDWLQGSSLHARPAAPEADPAAGPVPSTTHSSHRRTSTQTPWPGTTGVLAVAGPAFSRLLERCNCSSRATALAKKMEFAKERVETSRT</sequence>
<evidence type="ECO:0000313" key="3">
    <source>
        <dbReference type="Proteomes" id="UP001642484"/>
    </source>
</evidence>
<keyword evidence="3" id="KW-1185">Reference proteome</keyword>
<dbReference type="EMBL" id="CAXAMN010017058">
    <property type="protein sequence ID" value="CAK9049670.1"/>
    <property type="molecule type" value="Genomic_DNA"/>
</dbReference>
<reference evidence="2 3" key="1">
    <citation type="submission" date="2024-02" db="EMBL/GenBank/DDBJ databases">
        <authorList>
            <person name="Chen Y."/>
            <person name="Shah S."/>
            <person name="Dougan E. K."/>
            <person name="Thang M."/>
            <person name="Chan C."/>
        </authorList>
    </citation>
    <scope>NUCLEOTIDE SEQUENCE [LARGE SCALE GENOMIC DNA]</scope>
</reference>
<feature type="region of interest" description="Disordered" evidence="1">
    <location>
        <begin position="59"/>
        <end position="95"/>
    </location>
</feature>
<protein>
    <submittedName>
        <fullName evidence="2">Uncharacterized protein</fullName>
    </submittedName>
</protein>
<organism evidence="2 3">
    <name type="scientific">Durusdinium trenchii</name>
    <dbReference type="NCBI Taxonomy" id="1381693"/>
    <lineage>
        <taxon>Eukaryota</taxon>
        <taxon>Sar</taxon>
        <taxon>Alveolata</taxon>
        <taxon>Dinophyceae</taxon>
        <taxon>Suessiales</taxon>
        <taxon>Symbiodiniaceae</taxon>
        <taxon>Durusdinium</taxon>
    </lineage>
</organism>
<evidence type="ECO:0000313" key="2">
    <source>
        <dbReference type="EMBL" id="CAK9049670.1"/>
    </source>
</evidence>
<accession>A0ABP0MHN3</accession>
<comment type="caution">
    <text evidence="2">The sequence shown here is derived from an EMBL/GenBank/DDBJ whole genome shotgun (WGS) entry which is preliminary data.</text>
</comment>
<feature type="compositionally biased region" description="Low complexity" evidence="1">
    <location>
        <begin position="59"/>
        <end position="78"/>
    </location>
</feature>
<evidence type="ECO:0000256" key="1">
    <source>
        <dbReference type="SAM" id="MobiDB-lite"/>
    </source>
</evidence>
<proteinExistence type="predicted"/>
<dbReference type="Proteomes" id="UP001642484">
    <property type="component" value="Unassembled WGS sequence"/>
</dbReference>